<keyword evidence="4" id="KW-0433">Leucine-rich repeat</keyword>
<evidence type="ECO:0000256" key="5">
    <source>
        <dbReference type="ARBA" id="ARBA00022692"/>
    </source>
</evidence>
<evidence type="ECO:0000256" key="6">
    <source>
        <dbReference type="ARBA" id="ARBA00022737"/>
    </source>
</evidence>
<evidence type="ECO:0000256" key="8">
    <source>
        <dbReference type="ARBA" id="ARBA00023136"/>
    </source>
</evidence>
<dbReference type="Gene3D" id="3.80.10.10">
    <property type="entry name" value="Ribonuclease Inhibitor"/>
    <property type="match status" value="1"/>
</dbReference>
<keyword evidence="5" id="KW-0812">Transmembrane</keyword>
<proteinExistence type="predicted"/>
<dbReference type="InterPro" id="IPR032675">
    <property type="entry name" value="LRR_dom_sf"/>
</dbReference>
<dbReference type="GO" id="GO:0012505">
    <property type="term" value="C:endomembrane system"/>
    <property type="evidence" value="ECO:0007669"/>
    <property type="project" value="UniProtKB-SubCell"/>
</dbReference>
<evidence type="ECO:0000256" key="3">
    <source>
        <dbReference type="ARBA" id="ARBA00022475"/>
    </source>
</evidence>
<dbReference type="Pfam" id="PF00560">
    <property type="entry name" value="LRR_1"/>
    <property type="match status" value="1"/>
</dbReference>
<keyword evidence="10" id="KW-0325">Glycoprotein</keyword>
<reference evidence="13 14" key="1">
    <citation type="submission" date="2017-12" db="EMBL/GenBank/DDBJ databases">
        <title>Sequencing, de novo assembly and annotation of complete genome of a new Thraustochytrid species, strain FCC1311.</title>
        <authorList>
            <person name="Sedici K."/>
            <person name="Godart F."/>
            <person name="Aiese Cigliano R."/>
            <person name="Sanseverino W."/>
            <person name="Barakat M."/>
            <person name="Ortet P."/>
            <person name="Marechal E."/>
            <person name="Cagnac O."/>
            <person name="Amato A."/>
        </authorList>
    </citation>
    <scope>NUCLEOTIDE SEQUENCE [LARGE SCALE GENOMIC DNA]</scope>
</reference>
<gene>
    <name evidence="13" type="ORF">FCC1311_096142</name>
</gene>
<dbReference type="GO" id="GO:0016301">
    <property type="term" value="F:kinase activity"/>
    <property type="evidence" value="ECO:0007669"/>
    <property type="project" value="UniProtKB-KW"/>
</dbReference>
<dbReference type="Proteomes" id="UP000241890">
    <property type="component" value="Unassembled WGS sequence"/>
</dbReference>
<dbReference type="PANTHER" id="PTHR27004:SF203">
    <property type="entry name" value="LEUCINE-RICH REPEAT-CONTAINING N-TERMINAL PLANT-TYPE DOMAIN-CONTAINING PROTEIN"/>
    <property type="match status" value="1"/>
</dbReference>
<comment type="caution">
    <text evidence="13">The sequence shown here is derived from an EMBL/GenBank/DDBJ whole genome shotgun (WGS) entry which is preliminary data.</text>
</comment>
<organism evidence="13 14">
    <name type="scientific">Hondaea fermentalgiana</name>
    <dbReference type="NCBI Taxonomy" id="2315210"/>
    <lineage>
        <taxon>Eukaryota</taxon>
        <taxon>Sar</taxon>
        <taxon>Stramenopiles</taxon>
        <taxon>Bigyra</taxon>
        <taxon>Labyrinthulomycetes</taxon>
        <taxon>Thraustochytrida</taxon>
        <taxon>Thraustochytriidae</taxon>
        <taxon>Hondaea</taxon>
    </lineage>
</organism>
<evidence type="ECO:0000313" key="14">
    <source>
        <dbReference type="Proteomes" id="UP000241890"/>
    </source>
</evidence>
<keyword evidence="13" id="KW-0418">Kinase</keyword>
<keyword evidence="8" id="KW-0472">Membrane</keyword>
<dbReference type="FunFam" id="3.80.10.10:FF:000383">
    <property type="entry name" value="Leucine-rich repeat receptor protein kinase EMS1"/>
    <property type="match status" value="1"/>
</dbReference>
<comment type="subcellular location">
    <subcellularLocation>
        <location evidence="1">Cell membrane</location>
    </subcellularLocation>
    <subcellularLocation>
        <location evidence="11">Endomembrane system</location>
        <topology evidence="11">Single-pass membrane protein</topology>
    </subcellularLocation>
    <subcellularLocation>
        <location evidence="2">Membrane</location>
        <topology evidence="2">Single-pass type I membrane protein</topology>
    </subcellularLocation>
</comment>
<evidence type="ECO:0000256" key="2">
    <source>
        <dbReference type="ARBA" id="ARBA00004479"/>
    </source>
</evidence>
<dbReference type="AlphaFoldDB" id="A0A2R5GY65"/>
<evidence type="ECO:0000256" key="11">
    <source>
        <dbReference type="ARBA" id="ARBA00037847"/>
    </source>
</evidence>
<dbReference type="Pfam" id="PF12799">
    <property type="entry name" value="LRR_4"/>
    <property type="match status" value="1"/>
</dbReference>
<dbReference type="InterPro" id="IPR025875">
    <property type="entry name" value="Leu-rich_rpt_4"/>
</dbReference>
<name>A0A2R5GY65_9STRA</name>
<dbReference type="InterPro" id="IPR001611">
    <property type="entry name" value="Leu-rich_rpt"/>
</dbReference>
<keyword evidence="14" id="KW-1185">Reference proteome</keyword>
<evidence type="ECO:0000256" key="7">
    <source>
        <dbReference type="ARBA" id="ARBA00022989"/>
    </source>
</evidence>
<keyword evidence="13" id="KW-0808">Transferase</keyword>
<dbReference type="SUPFAM" id="SSF52058">
    <property type="entry name" value="L domain-like"/>
    <property type="match status" value="1"/>
</dbReference>
<protein>
    <submittedName>
        <fullName evidence="13">Leucine-rich repeat receptor-like protein kinase PEPR1</fullName>
    </submittedName>
</protein>
<keyword evidence="6" id="KW-0677">Repeat</keyword>
<keyword evidence="7" id="KW-1133">Transmembrane helix</keyword>
<dbReference type="EMBL" id="BEYU01000154">
    <property type="protein sequence ID" value="GBG33391.1"/>
    <property type="molecule type" value="Genomic_DNA"/>
</dbReference>
<dbReference type="GO" id="GO:0005886">
    <property type="term" value="C:plasma membrane"/>
    <property type="evidence" value="ECO:0007669"/>
    <property type="project" value="UniProtKB-SubCell"/>
</dbReference>
<evidence type="ECO:0000313" key="13">
    <source>
        <dbReference type="EMBL" id="GBG33391.1"/>
    </source>
</evidence>
<evidence type="ECO:0000256" key="12">
    <source>
        <dbReference type="SAM" id="SignalP"/>
    </source>
</evidence>
<feature type="chain" id="PRO_5015333174" evidence="12">
    <location>
        <begin position="25"/>
        <end position="292"/>
    </location>
</feature>
<keyword evidence="12" id="KW-0732">Signal</keyword>
<evidence type="ECO:0000256" key="4">
    <source>
        <dbReference type="ARBA" id="ARBA00022614"/>
    </source>
</evidence>
<evidence type="ECO:0000256" key="10">
    <source>
        <dbReference type="ARBA" id="ARBA00023180"/>
    </source>
</evidence>
<keyword evidence="9 13" id="KW-0675">Receptor</keyword>
<feature type="signal peptide" evidence="12">
    <location>
        <begin position="1"/>
        <end position="24"/>
    </location>
</feature>
<evidence type="ECO:0000256" key="1">
    <source>
        <dbReference type="ARBA" id="ARBA00004236"/>
    </source>
</evidence>
<dbReference type="PANTHER" id="PTHR27004">
    <property type="entry name" value="RECEPTOR-LIKE PROTEIN 12 ISOFORM X1"/>
    <property type="match status" value="1"/>
</dbReference>
<sequence length="292" mass="31053">MTRSVRAAIAVAALGWVAPRVVVAEEVLADCAVWPNISASVTVIDCHGEIDGELPEGLLENLPELTHVDLSEAGLLGTLPSQVSALSALTYLDMSGNKLSGSIPTSLGTLENLEYIDLNDNQLTGEIPVELENLVKLEILDLSENLFTGEIPEQLASLPNLSLLKLNDNYLTGCVDDAFLDVCQSYFGDFHYETAEDGVRCYFFSKVCGDRDAIPSCRSNETCTHAPTSFPTFAPTLQPTLAPSPTAQPSAPTFAPTMAPTYAPTTLNAGHALEPHLVLALVILGGLRALAS</sequence>
<dbReference type="InParanoid" id="A0A2R5GY65"/>
<evidence type="ECO:0000256" key="9">
    <source>
        <dbReference type="ARBA" id="ARBA00023170"/>
    </source>
</evidence>
<keyword evidence="3" id="KW-1003">Cell membrane</keyword>
<accession>A0A2R5GY65</accession>
<dbReference type="PRINTS" id="PR00019">
    <property type="entry name" value="LEURICHRPT"/>
</dbReference>
<dbReference type="OrthoDB" id="38061at2759"/>